<feature type="compositionally biased region" description="Basic and acidic residues" evidence="1">
    <location>
        <begin position="49"/>
        <end position="60"/>
    </location>
</feature>
<dbReference type="InterPro" id="IPR013783">
    <property type="entry name" value="Ig-like_fold"/>
</dbReference>
<keyword evidence="4" id="KW-1185">Reference proteome</keyword>
<dbReference type="SMART" id="SM00408">
    <property type="entry name" value="IGc2"/>
    <property type="match status" value="4"/>
</dbReference>
<dbReference type="FunFam" id="2.60.40.10:FF:000240">
    <property type="entry name" value="MAM domain containing glycosylphosphatidylinositol anchor 1"/>
    <property type="match status" value="1"/>
</dbReference>
<dbReference type="GO" id="GO:0005886">
    <property type="term" value="C:plasma membrane"/>
    <property type="evidence" value="ECO:0007669"/>
    <property type="project" value="TreeGrafter"/>
</dbReference>
<dbReference type="SMART" id="SM00409">
    <property type="entry name" value="IG"/>
    <property type="match status" value="5"/>
</dbReference>
<dbReference type="Pfam" id="PF13927">
    <property type="entry name" value="Ig_3"/>
    <property type="match status" value="3"/>
</dbReference>
<dbReference type="PANTHER" id="PTHR45080">
    <property type="entry name" value="CONTACTIN 5"/>
    <property type="match status" value="1"/>
</dbReference>
<evidence type="ECO:0000313" key="3">
    <source>
        <dbReference type="EMBL" id="KAF5894928.1"/>
    </source>
</evidence>
<dbReference type="Pfam" id="PF13384">
    <property type="entry name" value="HTH_23"/>
    <property type="match status" value="1"/>
</dbReference>
<feature type="domain" description="Ig-like" evidence="2">
    <location>
        <begin position="413"/>
        <end position="504"/>
    </location>
</feature>
<reference evidence="3" key="1">
    <citation type="submission" date="2020-07" db="EMBL/GenBank/DDBJ databases">
        <title>Clarias magur genome sequencing, assembly and annotation.</title>
        <authorList>
            <person name="Kushwaha B."/>
            <person name="Kumar R."/>
            <person name="Das P."/>
            <person name="Joshi C.G."/>
            <person name="Kumar D."/>
            <person name="Nagpure N.S."/>
            <person name="Pandey M."/>
            <person name="Agarwal S."/>
            <person name="Srivastava S."/>
            <person name="Singh M."/>
            <person name="Sahoo L."/>
            <person name="Jayasankar P."/>
            <person name="Meher P.K."/>
            <person name="Koringa P.G."/>
            <person name="Iquebal M.A."/>
            <person name="Das S.P."/>
            <person name="Bit A."/>
            <person name="Patnaik S."/>
            <person name="Patel N."/>
            <person name="Shah T.M."/>
            <person name="Hinsu A."/>
            <person name="Jena J.K."/>
        </authorList>
    </citation>
    <scope>NUCLEOTIDE SEQUENCE</scope>
    <source>
        <strain evidence="3">CIFAMagur01</strain>
        <tissue evidence="3">Testis</tissue>
    </source>
</reference>
<dbReference type="AlphaFoldDB" id="A0A8J4TQE7"/>
<feature type="domain" description="Ig-like" evidence="2">
    <location>
        <begin position="511"/>
        <end position="598"/>
    </location>
</feature>
<dbReference type="GO" id="GO:0043025">
    <property type="term" value="C:neuronal cell body"/>
    <property type="evidence" value="ECO:0007669"/>
    <property type="project" value="TreeGrafter"/>
</dbReference>
<dbReference type="InterPro" id="IPR007110">
    <property type="entry name" value="Ig-like_dom"/>
</dbReference>
<accession>A0A8J4TQE7</accession>
<sequence length="648" mass="73111">MPRLSREQRLRALGMVEAGLSYSEIVRHMGCSQPTIRNLVQRHTATGSVDDRPRPGRERVTTPQQDRYIQLQHLRDRVSPCQPYSTRNPWQEKPPDQQPHYLDDPVVTVHQSIGEAKEQFYYERTVFLRCVANSNPPVRYSWHRGRDVLSQGSDKGVEIYEPFFTQGETKILKLKNLRPKDYANYSCIASVRNVCGIPDRRVIFRLTNKTASPSIKLLVEDPIVVNPGQTVSLVCIATGGEPPPTLTWTSVSEHLPEKSVLKDGTLTLPAISSEDAGVYSCIASNNVGNPAKKSTTIIVRALKKGRFWITPDPYHNDDNIQIGREVKISCQVEATPPEELQFSWLKNGRALRSSERMVITQTDPDISPGTTNLDIIDLKFTDFGTYTCVASLRGGGIPEISIDVNISSTTVPPNLTVPRGKSPLVVREGETVELECLVSGKPKPIILWSRADKEVPMPDGSMQMESYDGVLRIINVSREMSGSYRCQTSQYNGFNVKPREALVELIVQYPPAVEPVSLEVRQGLSRPVPMTCRVLRAHPSRVLRYEWRLGSRLLHAGHFDTSDETEYTVRSLSRDGYGEYTCDIINEAGAGRCTFLVTGKAYSPEFYYDTYSPLWQNRPRVYGYKLQWTQMNPDTVDRIMAYRLGIRQ</sequence>
<dbReference type="FunFam" id="2.60.40.10:FF:000262">
    <property type="entry name" value="MAM domain containing glycosylphosphatidylinositol anchor 1"/>
    <property type="match status" value="1"/>
</dbReference>
<dbReference type="FunFam" id="2.60.40.10:FF:000303">
    <property type="entry name" value="MAM domain containing glycosylphosphatidylinositol anchor 1"/>
    <property type="match status" value="1"/>
</dbReference>
<name>A0A8J4TQE7_CLAMG</name>
<dbReference type="EMBL" id="QNUK01000350">
    <property type="protein sequence ID" value="KAF5894928.1"/>
    <property type="molecule type" value="Genomic_DNA"/>
</dbReference>
<dbReference type="InterPro" id="IPR009057">
    <property type="entry name" value="Homeodomain-like_sf"/>
</dbReference>
<dbReference type="InterPro" id="IPR036388">
    <property type="entry name" value="WH-like_DNA-bd_sf"/>
</dbReference>
<dbReference type="PANTHER" id="PTHR45080:SF35">
    <property type="entry name" value="MAM DOMAIN-CONTAINING GLYCOSYLPHOSPHATIDYLINOSITOL ANCHOR 2"/>
    <property type="match status" value="1"/>
</dbReference>
<dbReference type="GO" id="GO:0030424">
    <property type="term" value="C:axon"/>
    <property type="evidence" value="ECO:0007669"/>
    <property type="project" value="TreeGrafter"/>
</dbReference>
<protein>
    <submittedName>
        <fullName evidence="3">MAM domain-containing glycosylphosphatidylinositol anchor protein 2-like</fullName>
    </submittedName>
</protein>
<feature type="region of interest" description="Disordered" evidence="1">
    <location>
        <begin position="43"/>
        <end position="65"/>
    </location>
</feature>
<evidence type="ECO:0000313" key="4">
    <source>
        <dbReference type="Proteomes" id="UP000727407"/>
    </source>
</evidence>
<dbReference type="SUPFAM" id="SSF46689">
    <property type="entry name" value="Homeodomain-like"/>
    <property type="match status" value="1"/>
</dbReference>
<dbReference type="Pfam" id="PF07679">
    <property type="entry name" value="I-set"/>
    <property type="match status" value="1"/>
</dbReference>
<organism evidence="3 4">
    <name type="scientific">Clarias magur</name>
    <name type="common">Asian catfish</name>
    <name type="synonym">Macropteronotus magur</name>
    <dbReference type="NCBI Taxonomy" id="1594786"/>
    <lineage>
        <taxon>Eukaryota</taxon>
        <taxon>Metazoa</taxon>
        <taxon>Chordata</taxon>
        <taxon>Craniata</taxon>
        <taxon>Vertebrata</taxon>
        <taxon>Euteleostomi</taxon>
        <taxon>Actinopterygii</taxon>
        <taxon>Neopterygii</taxon>
        <taxon>Teleostei</taxon>
        <taxon>Ostariophysi</taxon>
        <taxon>Siluriformes</taxon>
        <taxon>Clariidae</taxon>
        <taxon>Clarias</taxon>
    </lineage>
</organism>
<dbReference type="Gene3D" id="1.10.10.10">
    <property type="entry name" value="Winged helix-like DNA-binding domain superfamily/Winged helix DNA-binding domain"/>
    <property type="match status" value="1"/>
</dbReference>
<comment type="caution">
    <text evidence="3">The sequence shown here is derived from an EMBL/GenBank/DDBJ whole genome shotgun (WGS) entry which is preliminary data.</text>
</comment>
<dbReference type="InterPro" id="IPR050958">
    <property type="entry name" value="Cell_Adh-Cytoskel_Orgn"/>
</dbReference>
<dbReference type="GO" id="GO:0008046">
    <property type="term" value="F:axon guidance receptor activity"/>
    <property type="evidence" value="ECO:0007669"/>
    <property type="project" value="TreeGrafter"/>
</dbReference>
<dbReference type="Proteomes" id="UP000727407">
    <property type="component" value="Unassembled WGS sequence"/>
</dbReference>
<gene>
    <name evidence="3" type="ORF">DAT39_015386</name>
</gene>
<feature type="non-terminal residue" evidence="3">
    <location>
        <position position="1"/>
    </location>
</feature>
<dbReference type="GO" id="GO:0050808">
    <property type="term" value="P:synapse organization"/>
    <property type="evidence" value="ECO:0007669"/>
    <property type="project" value="TreeGrafter"/>
</dbReference>
<dbReference type="SUPFAM" id="SSF48726">
    <property type="entry name" value="Immunoglobulin"/>
    <property type="match status" value="5"/>
</dbReference>
<dbReference type="FunFam" id="2.60.40.10:FF:000243">
    <property type="entry name" value="MAM domain-containing glycosylphosphatidylinositol anchor protein 1"/>
    <property type="match status" value="1"/>
</dbReference>
<evidence type="ECO:0000259" key="2">
    <source>
        <dbReference type="PROSITE" id="PS50835"/>
    </source>
</evidence>
<dbReference type="InterPro" id="IPR003598">
    <property type="entry name" value="Ig_sub2"/>
</dbReference>
<dbReference type="PROSITE" id="PS50835">
    <property type="entry name" value="IG_LIKE"/>
    <property type="match status" value="5"/>
</dbReference>
<feature type="region of interest" description="Disordered" evidence="1">
    <location>
        <begin position="79"/>
        <end position="101"/>
    </location>
</feature>
<dbReference type="GO" id="GO:0007156">
    <property type="term" value="P:homophilic cell adhesion via plasma membrane adhesion molecules"/>
    <property type="evidence" value="ECO:0007669"/>
    <property type="project" value="TreeGrafter"/>
</dbReference>
<dbReference type="Gene3D" id="2.60.40.10">
    <property type="entry name" value="Immunoglobulins"/>
    <property type="match status" value="5"/>
</dbReference>
<feature type="domain" description="Ig-like" evidence="2">
    <location>
        <begin position="105"/>
        <end position="190"/>
    </location>
</feature>
<proteinExistence type="predicted"/>
<dbReference type="CDD" id="cd00096">
    <property type="entry name" value="Ig"/>
    <property type="match status" value="2"/>
</dbReference>
<dbReference type="InterPro" id="IPR036179">
    <property type="entry name" value="Ig-like_dom_sf"/>
</dbReference>
<dbReference type="InterPro" id="IPR013098">
    <property type="entry name" value="Ig_I-set"/>
</dbReference>
<feature type="domain" description="Ig-like" evidence="2">
    <location>
        <begin position="311"/>
        <end position="407"/>
    </location>
</feature>
<dbReference type="InterPro" id="IPR003599">
    <property type="entry name" value="Ig_sub"/>
</dbReference>
<dbReference type="OrthoDB" id="6107927at2759"/>
<feature type="domain" description="Ig-like" evidence="2">
    <location>
        <begin position="213"/>
        <end position="296"/>
    </location>
</feature>
<evidence type="ECO:0000256" key="1">
    <source>
        <dbReference type="SAM" id="MobiDB-lite"/>
    </source>
</evidence>